<evidence type="ECO:0000256" key="1">
    <source>
        <dbReference type="SAM" id="MobiDB-lite"/>
    </source>
</evidence>
<feature type="compositionally biased region" description="Low complexity" evidence="1">
    <location>
        <begin position="188"/>
        <end position="199"/>
    </location>
</feature>
<protein>
    <submittedName>
        <fullName evidence="4">Uncharacterized protein</fullName>
    </submittedName>
</protein>
<sequence length="250" mass="27367">MDGRPIGRLRPSCNGARQSCCSTRRRRRGQLRALVVLLVVIAFSSLSLALSLTPLSDTLEAALSSRSVGWLVAEPAVAIRLLRRVDVVDVRRERLATRLRLVLQWRLIVASQQLTTIRRAQDAVGTKSRAEVDDAGHRGGECDRLATRLDTAQVAAGQSVAQPTTLCKRRSAADAFFARAQSVADAAVQSSRRQSSPSSLLWPGKDQQSAPRKFTLVVEIGPREYHSSARSHIPIVQPPRRFGETVSTNS</sequence>
<proteinExistence type="predicted"/>
<dbReference type="AlphaFoldDB" id="A0A914XDF8"/>
<feature type="transmembrane region" description="Helical" evidence="2">
    <location>
        <begin position="33"/>
        <end position="55"/>
    </location>
</feature>
<name>A0A914XDF8_9BILA</name>
<reference evidence="4" key="1">
    <citation type="submission" date="2022-11" db="UniProtKB">
        <authorList>
            <consortium name="WormBaseParasite"/>
        </authorList>
    </citation>
    <scope>IDENTIFICATION</scope>
</reference>
<feature type="region of interest" description="Disordered" evidence="1">
    <location>
        <begin position="188"/>
        <end position="207"/>
    </location>
</feature>
<accession>A0A914XDF8</accession>
<feature type="region of interest" description="Disordered" evidence="1">
    <location>
        <begin position="229"/>
        <end position="250"/>
    </location>
</feature>
<keyword evidence="3" id="KW-1185">Reference proteome</keyword>
<keyword evidence="2" id="KW-0812">Transmembrane</keyword>
<dbReference type="WBParaSite" id="PSAMB.scaffold798size41182.g8837.t1">
    <property type="protein sequence ID" value="PSAMB.scaffold798size41182.g8837.t1"/>
    <property type="gene ID" value="PSAMB.scaffold798size41182.g8837"/>
</dbReference>
<dbReference type="Proteomes" id="UP000887566">
    <property type="component" value="Unplaced"/>
</dbReference>
<keyword evidence="2" id="KW-1133">Transmembrane helix</keyword>
<evidence type="ECO:0000256" key="2">
    <source>
        <dbReference type="SAM" id="Phobius"/>
    </source>
</evidence>
<keyword evidence="2" id="KW-0472">Membrane</keyword>
<evidence type="ECO:0000313" key="4">
    <source>
        <dbReference type="WBParaSite" id="PSAMB.scaffold798size41182.g8837.t1"/>
    </source>
</evidence>
<organism evidence="3 4">
    <name type="scientific">Plectus sambesii</name>
    <dbReference type="NCBI Taxonomy" id="2011161"/>
    <lineage>
        <taxon>Eukaryota</taxon>
        <taxon>Metazoa</taxon>
        <taxon>Ecdysozoa</taxon>
        <taxon>Nematoda</taxon>
        <taxon>Chromadorea</taxon>
        <taxon>Plectida</taxon>
        <taxon>Plectina</taxon>
        <taxon>Plectoidea</taxon>
        <taxon>Plectidae</taxon>
        <taxon>Plectus</taxon>
    </lineage>
</organism>
<evidence type="ECO:0000313" key="3">
    <source>
        <dbReference type="Proteomes" id="UP000887566"/>
    </source>
</evidence>